<name>A0ABT5UAC3_9GAMM</name>
<sequence length="105" mass="11773">MTTSAASAKQWLETQGINEPRERIEQIAQNMLSKLAKMDDENPQQQGLIEALAVVEDYLASLPVTPQPTINWDTSPLGDPSADAIPQLTQEEKQQQFKQLLKQQK</sequence>
<dbReference type="Proteomes" id="UP001528823">
    <property type="component" value="Unassembled WGS sequence"/>
</dbReference>
<evidence type="ECO:0000313" key="2">
    <source>
        <dbReference type="EMBL" id="MDE1462931.1"/>
    </source>
</evidence>
<keyword evidence="3" id="KW-1185">Reference proteome</keyword>
<evidence type="ECO:0000256" key="1">
    <source>
        <dbReference type="SAM" id="MobiDB-lite"/>
    </source>
</evidence>
<dbReference type="RefSeq" id="WP_274689281.1">
    <property type="nucleotide sequence ID" value="NZ_JAPMOU010000015.1"/>
</dbReference>
<reference evidence="2 3" key="1">
    <citation type="submission" date="2022-11" db="EMBL/GenBank/DDBJ databases">
        <title>Spartinivicinus poritis sp. nov., isolated from scleractinian coral Porites lutea.</title>
        <authorList>
            <person name="Zhang G."/>
            <person name="Cai L."/>
            <person name="Wei Q."/>
        </authorList>
    </citation>
    <scope>NUCLEOTIDE SEQUENCE [LARGE SCALE GENOMIC DNA]</scope>
    <source>
        <strain evidence="2 3">A2-2</strain>
    </source>
</reference>
<gene>
    <name evidence="2" type="ORF">ORQ98_13225</name>
</gene>
<evidence type="ECO:0000313" key="3">
    <source>
        <dbReference type="Proteomes" id="UP001528823"/>
    </source>
</evidence>
<protein>
    <submittedName>
        <fullName evidence="2">Uncharacterized protein</fullName>
    </submittedName>
</protein>
<comment type="caution">
    <text evidence="2">The sequence shown here is derived from an EMBL/GenBank/DDBJ whole genome shotgun (WGS) entry which is preliminary data.</text>
</comment>
<dbReference type="EMBL" id="JAPMOU010000015">
    <property type="protein sequence ID" value="MDE1462931.1"/>
    <property type="molecule type" value="Genomic_DNA"/>
</dbReference>
<feature type="region of interest" description="Disordered" evidence="1">
    <location>
        <begin position="65"/>
        <end position="84"/>
    </location>
</feature>
<accession>A0ABT5UAC3</accession>
<organism evidence="2 3">
    <name type="scientific">Spartinivicinus poritis</name>
    <dbReference type="NCBI Taxonomy" id="2994640"/>
    <lineage>
        <taxon>Bacteria</taxon>
        <taxon>Pseudomonadati</taxon>
        <taxon>Pseudomonadota</taxon>
        <taxon>Gammaproteobacteria</taxon>
        <taxon>Oceanospirillales</taxon>
        <taxon>Zooshikellaceae</taxon>
        <taxon>Spartinivicinus</taxon>
    </lineage>
</organism>
<proteinExistence type="predicted"/>